<evidence type="ECO:0000256" key="1">
    <source>
        <dbReference type="SAM" id="MobiDB-lite"/>
    </source>
</evidence>
<evidence type="ECO:0000313" key="3">
    <source>
        <dbReference type="EMBL" id="REG07164.1"/>
    </source>
</evidence>
<proteinExistence type="predicted"/>
<dbReference type="OrthoDB" id="166940at2"/>
<evidence type="ECO:0000256" key="2">
    <source>
        <dbReference type="SAM" id="Phobius"/>
    </source>
</evidence>
<feature type="compositionally biased region" description="Polar residues" evidence="1">
    <location>
        <begin position="10"/>
        <end position="25"/>
    </location>
</feature>
<accession>A0A347ZVY5</accession>
<dbReference type="RefSeq" id="WP_116225639.1">
    <property type="nucleotide sequence ID" value="NZ_AP018437.1"/>
</dbReference>
<keyword evidence="4" id="KW-1185">Reference proteome</keyword>
<organism evidence="3 4">
    <name type="scientific">Pelolinea submarina</name>
    <dbReference type="NCBI Taxonomy" id="913107"/>
    <lineage>
        <taxon>Bacteria</taxon>
        <taxon>Bacillati</taxon>
        <taxon>Chloroflexota</taxon>
        <taxon>Anaerolineae</taxon>
        <taxon>Anaerolineales</taxon>
        <taxon>Anaerolineaceae</taxon>
        <taxon>Pelolinea</taxon>
    </lineage>
</organism>
<feature type="transmembrane region" description="Helical" evidence="2">
    <location>
        <begin position="44"/>
        <end position="61"/>
    </location>
</feature>
<dbReference type="AlphaFoldDB" id="A0A347ZVY5"/>
<keyword evidence="2" id="KW-1133">Transmembrane helix</keyword>
<sequence length="62" mass="6985">MSNKSKKHYLNTSQFKPSSSTVTAQKSDEFNPDYTDVIKDLKRIGTLAITFFVILVALSFVL</sequence>
<gene>
    <name evidence="3" type="ORF">DFR64_2368</name>
</gene>
<keyword evidence="2" id="KW-0472">Membrane</keyword>
<protein>
    <submittedName>
        <fullName evidence="3">Uncharacterized protein</fullName>
    </submittedName>
</protein>
<evidence type="ECO:0000313" key="4">
    <source>
        <dbReference type="Proteomes" id="UP000256388"/>
    </source>
</evidence>
<dbReference type="EMBL" id="QUMS01000003">
    <property type="protein sequence ID" value="REG07164.1"/>
    <property type="molecule type" value="Genomic_DNA"/>
</dbReference>
<dbReference type="Proteomes" id="UP000256388">
    <property type="component" value="Unassembled WGS sequence"/>
</dbReference>
<reference evidence="3 4" key="1">
    <citation type="submission" date="2018-08" db="EMBL/GenBank/DDBJ databases">
        <title>Genomic Encyclopedia of Type Strains, Phase IV (KMG-IV): sequencing the most valuable type-strain genomes for metagenomic binning, comparative biology and taxonomic classification.</title>
        <authorList>
            <person name="Goeker M."/>
        </authorList>
    </citation>
    <scope>NUCLEOTIDE SEQUENCE [LARGE SCALE GENOMIC DNA]</scope>
    <source>
        <strain evidence="3 4">DSM 23923</strain>
    </source>
</reference>
<comment type="caution">
    <text evidence="3">The sequence shown here is derived from an EMBL/GenBank/DDBJ whole genome shotgun (WGS) entry which is preliminary data.</text>
</comment>
<feature type="region of interest" description="Disordered" evidence="1">
    <location>
        <begin position="1"/>
        <end position="27"/>
    </location>
</feature>
<keyword evidence="2" id="KW-0812">Transmembrane</keyword>
<name>A0A347ZVY5_9CHLR</name>